<feature type="non-terminal residue" evidence="16">
    <location>
        <position position="479"/>
    </location>
</feature>
<comment type="catalytic activity">
    <reaction evidence="14">
        <text>RX + glutathione = an S-substituted glutathione + a halide anion + H(+)</text>
        <dbReference type="Rhea" id="RHEA:16437"/>
        <dbReference type="ChEBI" id="CHEBI:15378"/>
        <dbReference type="ChEBI" id="CHEBI:16042"/>
        <dbReference type="ChEBI" id="CHEBI:17792"/>
        <dbReference type="ChEBI" id="CHEBI:57925"/>
        <dbReference type="ChEBI" id="CHEBI:90779"/>
        <dbReference type="EC" id="2.5.1.18"/>
    </reaction>
</comment>
<reference evidence="16" key="1">
    <citation type="journal article" date="2004" name="Nature">
        <title>Genome duplication in the teleost fish Tetraodon nigroviridis reveals the early vertebrate proto-karyotype.</title>
        <authorList>
            <person name="Jaillon O."/>
            <person name="Aury J.-M."/>
            <person name="Brunet F."/>
            <person name="Petit J.-L."/>
            <person name="Stange-Thomann N."/>
            <person name="Mauceli E."/>
            <person name="Bouneau L."/>
            <person name="Fischer C."/>
            <person name="Ozouf-Costaz C."/>
            <person name="Bernot A."/>
            <person name="Nicaud S."/>
            <person name="Jaffe D."/>
            <person name="Fisher S."/>
            <person name="Lutfalla G."/>
            <person name="Dossat C."/>
            <person name="Segurens B."/>
            <person name="Dasilva C."/>
            <person name="Salanoubat M."/>
            <person name="Levy M."/>
            <person name="Boudet N."/>
            <person name="Castellano S."/>
            <person name="Anthouard V."/>
            <person name="Jubin C."/>
            <person name="Castelli V."/>
            <person name="Katinka M."/>
            <person name="Vacherie B."/>
            <person name="Biemont C."/>
            <person name="Skalli Z."/>
            <person name="Cattolico L."/>
            <person name="Poulain J."/>
            <person name="De Berardinis V."/>
            <person name="Cruaud C."/>
            <person name="Duprat S."/>
            <person name="Brottier P."/>
            <person name="Coutanceau J.-P."/>
            <person name="Gouzy J."/>
            <person name="Parra G."/>
            <person name="Lardier G."/>
            <person name="Chapple C."/>
            <person name="McKernan K.J."/>
            <person name="McEwan P."/>
            <person name="Bosak S."/>
            <person name="Kellis M."/>
            <person name="Volff J.-N."/>
            <person name="Guigo R."/>
            <person name="Zody M.C."/>
            <person name="Mesirov J."/>
            <person name="Lindblad-Toh K."/>
            <person name="Birren B."/>
            <person name="Nusbaum C."/>
            <person name="Kahn D."/>
            <person name="Robinson-Rechavi M."/>
            <person name="Laudet V."/>
            <person name="Schachter V."/>
            <person name="Quetier F."/>
            <person name="Saurin W."/>
            <person name="Scarpelli C."/>
            <person name="Wincker P."/>
            <person name="Lander E.S."/>
            <person name="Weissenbach J."/>
            <person name="Roest Crollius H."/>
        </authorList>
    </citation>
    <scope>NUCLEOTIDE SEQUENCE [LARGE SCALE GENOMIC DNA]</scope>
</reference>
<proteinExistence type="inferred from homology"/>
<evidence type="ECO:0000256" key="5">
    <source>
        <dbReference type="ARBA" id="ARBA00022475"/>
    </source>
</evidence>
<dbReference type="GO" id="GO:0046872">
    <property type="term" value="F:metal ion binding"/>
    <property type="evidence" value="ECO:0007669"/>
    <property type="project" value="UniProtKB-KW"/>
</dbReference>
<reference evidence="16" key="2">
    <citation type="submission" date="2004-02" db="EMBL/GenBank/DDBJ databases">
        <authorList>
            <consortium name="Genoscope"/>
            <consortium name="Whitehead Institute Centre for Genome Research"/>
        </authorList>
    </citation>
    <scope>NUCLEOTIDE SEQUENCE</scope>
</reference>
<evidence type="ECO:0000256" key="10">
    <source>
        <dbReference type="ARBA" id="ARBA00023136"/>
    </source>
</evidence>
<dbReference type="AlphaFoldDB" id="Q4SMB7"/>
<dbReference type="GO" id="GO:0005886">
    <property type="term" value="C:plasma membrane"/>
    <property type="evidence" value="ECO:0007669"/>
    <property type="project" value="UniProtKB-SubCell"/>
</dbReference>
<evidence type="ECO:0000256" key="12">
    <source>
        <dbReference type="ARBA" id="ARBA00039457"/>
    </source>
</evidence>
<evidence type="ECO:0000256" key="3">
    <source>
        <dbReference type="ARBA" id="ARBA00007179"/>
    </source>
</evidence>
<dbReference type="PRINTS" id="PR01951">
    <property type="entry name" value="LANCEUKARYTE"/>
</dbReference>
<dbReference type="SUPFAM" id="SSF158745">
    <property type="entry name" value="LanC-like"/>
    <property type="match status" value="2"/>
</dbReference>
<keyword evidence="10" id="KW-0472">Membrane</keyword>
<dbReference type="Gene3D" id="1.50.10.10">
    <property type="match status" value="3"/>
</dbReference>
<evidence type="ECO:0000256" key="9">
    <source>
        <dbReference type="ARBA" id="ARBA00022833"/>
    </source>
</evidence>
<keyword evidence="9 15" id="KW-0862">Zinc</keyword>
<keyword evidence="5" id="KW-1003">Cell membrane</keyword>
<name>Q4SMB7_TETNG</name>
<feature type="binding site" evidence="15">
    <location>
        <position position="329"/>
    </location>
    <ligand>
        <name>Zn(2+)</name>
        <dbReference type="ChEBI" id="CHEBI:29105"/>
    </ligand>
</feature>
<sequence>MDTRALKNPYHDYDANPAMTRELFDPHGRLTPEFSQRLCCKIHELLSVMENGLKSADPRDCTGYTGWAGIALLYLHLHDVFKEAAFLQKAQEYTERSLMSLTRRHDVTFLCGDAGPLAVAAVVYHRLQRAPETDECINRLLQLHQAVVKGSGNLPNELLYGRVGYLYALVFVNQQLGQDRIPLQYIQQISEAVLVTGEELSRRLRTQNHSPLMYEWYGEQYIGAAHGLAGIYYYLMQPGFVSAQEYVHRLVKPSVDHVCRLKFPTGNYPPCVGDERDLLVHWCHGSPGVIFMLLQAFRTFGVQQYLYDALQCGEVVWHYGLLKKGYGLCHGAAGNAYTFLALYRQTQDPKHLYRACMPGFVSAQEYVHRLVKPSVDHVCRLKFPTGNYPPCVGDERDLLVHWCHGSPGVIFMLLQAFRTFGVQQYLYDALQCGEVYADWCMNYGKHGCRTPDTPFSLFEGMAGTIYFLADLLQPVRSRG</sequence>
<dbReference type="SMART" id="SM01260">
    <property type="entry name" value="LANC_like"/>
    <property type="match status" value="1"/>
</dbReference>
<evidence type="ECO:0000256" key="13">
    <source>
        <dbReference type="ARBA" id="ARBA00043169"/>
    </source>
</evidence>
<dbReference type="KEGG" id="tng:GSTEN00015854G001"/>
<dbReference type="PANTHER" id="PTHR12736">
    <property type="entry name" value="LANC-LIKE PROTEIN"/>
    <property type="match status" value="1"/>
</dbReference>
<dbReference type="EMBL" id="CAAE01014553">
    <property type="protein sequence ID" value="CAF98215.1"/>
    <property type="molecule type" value="Genomic_DNA"/>
</dbReference>
<evidence type="ECO:0000256" key="8">
    <source>
        <dbReference type="ARBA" id="ARBA00022723"/>
    </source>
</evidence>
<keyword evidence="6" id="KW-0963">Cytoplasm</keyword>
<dbReference type="EC" id="2.5.1.18" evidence="4"/>
<dbReference type="GO" id="GO:0031179">
    <property type="term" value="P:peptide modification"/>
    <property type="evidence" value="ECO:0007669"/>
    <property type="project" value="InterPro"/>
</dbReference>
<evidence type="ECO:0000256" key="14">
    <source>
        <dbReference type="ARBA" id="ARBA00047960"/>
    </source>
</evidence>
<dbReference type="Pfam" id="PF05147">
    <property type="entry name" value="LANC_like"/>
    <property type="match status" value="3"/>
</dbReference>
<evidence type="ECO:0000256" key="6">
    <source>
        <dbReference type="ARBA" id="ARBA00022490"/>
    </source>
</evidence>
<gene>
    <name evidence="16" type="ORF">GSTENG00015854001</name>
</gene>
<organism evidence="16">
    <name type="scientific">Tetraodon nigroviridis</name>
    <name type="common">Spotted green pufferfish</name>
    <name type="synonym">Chelonodon nigroviridis</name>
    <dbReference type="NCBI Taxonomy" id="99883"/>
    <lineage>
        <taxon>Eukaryota</taxon>
        <taxon>Metazoa</taxon>
        <taxon>Chordata</taxon>
        <taxon>Craniata</taxon>
        <taxon>Vertebrata</taxon>
        <taxon>Euteleostomi</taxon>
        <taxon>Actinopterygii</taxon>
        <taxon>Neopterygii</taxon>
        <taxon>Teleostei</taxon>
        <taxon>Neoteleostei</taxon>
        <taxon>Acanthomorphata</taxon>
        <taxon>Eupercaria</taxon>
        <taxon>Tetraodontiformes</taxon>
        <taxon>Tetradontoidea</taxon>
        <taxon>Tetraodontidae</taxon>
        <taxon>Tetraodon</taxon>
    </lineage>
</organism>
<dbReference type="InterPro" id="IPR007822">
    <property type="entry name" value="LANC-like"/>
</dbReference>
<accession>Q4SMB7</accession>
<dbReference type="PANTHER" id="PTHR12736:SF5">
    <property type="entry name" value="GLUTATHIONE S-TRANSFERASE LANCL1"/>
    <property type="match status" value="1"/>
</dbReference>
<evidence type="ECO:0000256" key="11">
    <source>
        <dbReference type="ARBA" id="ARBA00035808"/>
    </source>
</evidence>
<dbReference type="InterPro" id="IPR012341">
    <property type="entry name" value="6hp_glycosidase-like_sf"/>
</dbReference>
<evidence type="ECO:0000256" key="7">
    <source>
        <dbReference type="ARBA" id="ARBA00022679"/>
    </source>
</evidence>
<dbReference type="CDD" id="cd04794">
    <property type="entry name" value="euk_LANCL"/>
    <property type="match status" value="1"/>
</dbReference>
<dbReference type="GO" id="GO:0005737">
    <property type="term" value="C:cytoplasm"/>
    <property type="evidence" value="ECO:0007669"/>
    <property type="project" value="UniProtKB-SubCell"/>
</dbReference>
<feature type="binding site" evidence="15">
    <location>
        <position position="330"/>
    </location>
    <ligand>
        <name>Zn(2+)</name>
        <dbReference type="ChEBI" id="CHEBI:29105"/>
    </ligand>
</feature>
<dbReference type="GO" id="GO:0004364">
    <property type="term" value="F:glutathione transferase activity"/>
    <property type="evidence" value="ECO:0007669"/>
    <property type="project" value="UniProtKB-EC"/>
</dbReference>
<keyword evidence="7" id="KW-0808">Transferase</keyword>
<comment type="catalytic activity">
    <reaction evidence="11">
        <text>1-chloro-2,4-dinitrobenzene + glutathione = 2,4-dinitrophenyl-S-glutathione + chloride + H(+)</text>
        <dbReference type="Rhea" id="RHEA:51220"/>
        <dbReference type="ChEBI" id="CHEBI:15378"/>
        <dbReference type="ChEBI" id="CHEBI:17996"/>
        <dbReference type="ChEBI" id="CHEBI:34718"/>
        <dbReference type="ChEBI" id="CHEBI:57925"/>
        <dbReference type="ChEBI" id="CHEBI:133977"/>
        <dbReference type="EC" id="2.5.1.18"/>
    </reaction>
</comment>
<comment type="caution">
    <text evidence="16">The sequence shown here is derived from an EMBL/GenBank/DDBJ whole genome shotgun (WGS) entry which is preliminary data.</text>
</comment>
<comment type="similarity">
    <text evidence="3">Belongs to the LanC-like protein family.</text>
</comment>
<feature type="binding site" evidence="15">
    <location>
        <position position="283"/>
    </location>
    <ligand>
        <name>Zn(2+)</name>
        <dbReference type="ChEBI" id="CHEBI:29105"/>
    </ligand>
</feature>
<dbReference type="PRINTS" id="PR01950">
    <property type="entry name" value="LANCSUPER"/>
</dbReference>
<comment type="subcellular location">
    <subcellularLocation>
        <location evidence="1">Cell membrane</location>
        <topology evidence="1">Peripheral membrane protein</topology>
    </subcellularLocation>
    <subcellularLocation>
        <location evidence="2">Cytoplasm</location>
    </subcellularLocation>
</comment>
<dbReference type="GO" id="GO:0005975">
    <property type="term" value="P:carbohydrate metabolic process"/>
    <property type="evidence" value="ECO:0007669"/>
    <property type="project" value="InterPro"/>
</dbReference>
<evidence type="ECO:0000256" key="4">
    <source>
        <dbReference type="ARBA" id="ARBA00012452"/>
    </source>
</evidence>
<dbReference type="InterPro" id="IPR020464">
    <property type="entry name" value="LanC-like_prot_euk"/>
</dbReference>
<evidence type="ECO:0000256" key="15">
    <source>
        <dbReference type="PIRSR" id="PIRSR607822-1"/>
    </source>
</evidence>
<evidence type="ECO:0000256" key="1">
    <source>
        <dbReference type="ARBA" id="ARBA00004202"/>
    </source>
</evidence>
<keyword evidence="8 15" id="KW-0479">Metal-binding</keyword>
<evidence type="ECO:0000313" key="16">
    <source>
        <dbReference type="EMBL" id="CAF98215.1"/>
    </source>
</evidence>
<evidence type="ECO:0000256" key="2">
    <source>
        <dbReference type="ARBA" id="ARBA00004496"/>
    </source>
</evidence>
<protein>
    <recommendedName>
        <fullName evidence="12">Glutathione S-transferase LANCL1</fullName>
        <ecNumber evidence="4">2.5.1.18</ecNumber>
    </recommendedName>
    <alternativeName>
        <fullName evidence="13">LanC-like protein 1</fullName>
    </alternativeName>
</protein>
<dbReference type="OrthoDB" id="10257263at2759"/>